<dbReference type="GO" id="GO:0020037">
    <property type="term" value="F:heme binding"/>
    <property type="evidence" value="ECO:0007669"/>
    <property type="project" value="InterPro"/>
</dbReference>
<evidence type="ECO:0000256" key="16">
    <source>
        <dbReference type="PROSITE-ProRule" id="PRU00433"/>
    </source>
</evidence>
<keyword evidence="20" id="KW-0560">Oxidoreductase</keyword>
<evidence type="ECO:0000259" key="18">
    <source>
        <dbReference type="PROSITE" id="PS50857"/>
    </source>
</evidence>
<evidence type="ECO:0000256" key="1">
    <source>
        <dbReference type="ARBA" id="ARBA00004141"/>
    </source>
</evidence>
<dbReference type="GO" id="GO:0016491">
    <property type="term" value="F:oxidoreductase activity"/>
    <property type="evidence" value="ECO:0007669"/>
    <property type="project" value="UniProtKB-KW"/>
</dbReference>
<keyword evidence="5" id="KW-0679">Respiratory chain</keyword>
<name>A0A5D9C616_9SPHN</name>
<evidence type="ECO:0000256" key="2">
    <source>
        <dbReference type="ARBA" id="ARBA00007866"/>
    </source>
</evidence>
<dbReference type="PROSITE" id="PS51007">
    <property type="entry name" value="CYTC"/>
    <property type="match status" value="1"/>
</dbReference>
<dbReference type="InterPro" id="IPR045187">
    <property type="entry name" value="CcO_II"/>
</dbReference>
<evidence type="ECO:0000256" key="17">
    <source>
        <dbReference type="SAM" id="Phobius"/>
    </source>
</evidence>
<keyword evidence="8" id="KW-0249">Electron transport</keyword>
<dbReference type="AlphaFoldDB" id="A0A5D9C616"/>
<reference evidence="20 21" key="1">
    <citation type="submission" date="2019-08" db="EMBL/GenBank/DDBJ databases">
        <authorList>
            <person name="Wang G."/>
            <person name="Xu Z."/>
        </authorList>
    </citation>
    <scope>NUCLEOTIDE SEQUENCE [LARGE SCALE GENOMIC DNA]</scope>
    <source>
        <strain evidence="20 21">ZX</strain>
    </source>
</reference>
<dbReference type="SUPFAM" id="SSF46626">
    <property type="entry name" value="Cytochrome c"/>
    <property type="match status" value="1"/>
</dbReference>
<feature type="transmembrane region" description="Helical" evidence="17">
    <location>
        <begin position="37"/>
        <end position="64"/>
    </location>
</feature>
<dbReference type="InterPro" id="IPR001505">
    <property type="entry name" value="Copper_CuA"/>
</dbReference>
<dbReference type="InterPro" id="IPR036909">
    <property type="entry name" value="Cyt_c-like_dom_sf"/>
</dbReference>
<accession>A0A5D9C616</accession>
<keyword evidence="11" id="KW-0186">Copper</keyword>
<organism evidence="20 21">
    <name type="scientific">Sphingomonas montanisoli</name>
    <dbReference type="NCBI Taxonomy" id="2606412"/>
    <lineage>
        <taxon>Bacteria</taxon>
        <taxon>Pseudomonadati</taxon>
        <taxon>Pseudomonadota</taxon>
        <taxon>Alphaproteobacteria</taxon>
        <taxon>Sphingomonadales</taxon>
        <taxon>Sphingomonadaceae</taxon>
        <taxon>Sphingomonas</taxon>
    </lineage>
</organism>
<evidence type="ECO:0000256" key="13">
    <source>
        <dbReference type="ARBA" id="ARBA00024688"/>
    </source>
</evidence>
<evidence type="ECO:0000256" key="8">
    <source>
        <dbReference type="ARBA" id="ARBA00022982"/>
    </source>
</evidence>
<dbReference type="InterPro" id="IPR034236">
    <property type="entry name" value="CuRO_CcO_Caa3_II"/>
</dbReference>
<keyword evidence="7 16" id="KW-0479">Metal-binding</keyword>
<protein>
    <recommendedName>
        <fullName evidence="14">Cytochrome aa3 subunit 2</fullName>
    </recommendedName>
</protein>
<evidence type="ECO:0000256" key="9">
    <source>
        <dbReference type="ARBA" id="ARBA00022989"/>
    </source>
</evidence>
<keyword evidence="21" id="KW-1185">Reference proteome</keyword>
<evidence type="ECO:0000256" key="15">
    <source>
        <dbReference type="ARBA" id="ARBA00047816"/>
    </source>
</evidence>
<dbReference type="PANTHER" id="PTHR22888">
    <property type="entry name" value="CYTOCHROME C OXIDASE, SUBUNIT II"/>
    <property type="match status" value="1"/>
</dbReference>
<feature type="transmembrane region" description="Helical" evidence="17">
    <location>
        <begin position="76"/>
        <end position="97"/>
    </location>
</feature>
<comment type="catalytic activity">
    <reaction evidence="15">
        <text>4 Fe(II)-[cytochrome c] + O2 + 8 H(+)(in) = 4 Fe(III)-[cytochrome c] + 2 H2O + 4 H(+)(out)</text>
        <dbReference type="Rhea" id="RHEA:11436"/>
        <dbReference type="Rhea" id="RHEA-COMP:10350"/>
        <dbReference type="Rhea" id="RHEA-COMP:14399"/>
        <dbReference type="ChEBI" id="CHEBI:15377"/>
        <dbReference type="ChEBI" id="CHEBI:15378"/>
        <dbReference type="ChEBI" id="CHEBI:15379"/>
        <dbReference type="ChEBI" id="CHEBI:29033"/>
        <dbReference type="ChEBI" id="CHEBI:29034"/>
        <dbReference type="EC" id="7.1.1.9"/>
    </reaction>
</comment>
<dbReference type="Gene3D" id="2.60.40.420">
    <property type="entry name" value="Cupredoxins - blue copper proteins"/>
    <property type="match status" value="1"/>
</dbReference>
<dbReference type="PROSITE" id="PS50857">
    <property type="entry name" value="COX2_CUA"/>
    <property type="match status" value="1"/>
</dbReference>
<proteinExistence type="inferred from homology"/>
<dbReference type="GO" id="GO:0016020">
    <property type="term" value="C:membrane"/>
    <property type="evidence" value="ECO:0007669"/>
    <property type="project" value="UniProtKB-SubCell"/>
</dbReference>
<evidence type="ECO:0000256" key="10">
    <source>
        <dbReference type="ARBA" id="ARBA00023004"/>
    </source>
</evidence>
<sequence>MQTDGPLHHDADLARVLDGWPPPVLDPAGPYSEPITVLAWALLIGGTLVLALVLVALGVALFGSGRTKARLGGEKAIWIFGVACPVVVLTGLLVWGLTLTSHLSAGLPTGKEMRVRVIGEMWWWRVHYLDAVGRETVRDANELHIPTGIPVLLELQSADVIHSFWVPRLGGKMDMVPGRTNRLLIQADRPGIYKGQCAEYCGGPHALMGFIVIAHDPADFARWRASRRPAPIAGDLVARGARLFDTVGCAACHTVRGTPADGMAGPDLTHVGSRGTIGAGILPNNAGTLAGWIADSQAIKPGNRMPPYRQLSADDLRALTAYMASRR</sequence>
<evidence type="ECO:0000256" key="6">
    <source>
        <dbReference type="ARBA" id="ARBA00022692"/>
    </source>
</evidence>
<evidence type="ECO:0000256" key="14">
    <source>
        <dbReference type="ARBA" id="ARBA00031399"/>
    </source>
</evidence>
<dbReference type="PROSITE" id="PS00078">
    <property type="entry name" value="COX2"/>
    <property type="match status" value="1"/>
</dbReference>
<gene>
    <name evidence="20" type="primary">coxB</name>
    <name evidence="20" type="ORF">FYJ91_06690</name>
</gene>
<keyword evidence="12 17" id="KW-0472">Membrane</keyword>
<dbReference type="GO" id="GO:0004129">
    <property type="term" value="F:cytochrome-c oxidase activity"/>
    <property type="evidence" value="ECO:0007669"/>
    <property type="project" value="UniProtKB-EC"/>
</dbReference>
<evidence type="ECO:0000256" key="5">
    <source>
        <dbReference type="ARBA" id="ARBA00022660"/>
    </source>
</evidence>
<dbReference type="SUPFAM" id="SSF49503">
    <property type="entry name" value="Cupredoxins"/>
    <property type="match status" value="1"/>
</dbReference>
<keyword evidence="3" id="KW-0813">Transport</keyword>
<evidence type="ECO:0000256" key="11">
    <source>
        <dbReference type="ARBA" id="ARBA00023008"/>
    </source>
</evidence>
<evidence type="ECO:0000256" key="4">
    <source>
        <dbReference type="ARBA" id="ARBA00022617"/>
    </source>
</evidence>
<feature type="domain" description="Cytochrome c" evidence="19">
    <location>
        <begin position="235"/>
        <end position="327"/>
    </location>
</feature>
<dbReference type="InterPro" id="IPR008972">
    <property type="entry name" value="Cupredoxin"/>
</dbReference>
<dbReference type="Pfam" id="PF00034">
    <property type="entry name" value="Cytochrom_C"/>
    <property type="match status" value="1"/>
</dbReference>
<keyword evidence="10 16" id="KW-0408">Iron</keyword>
<evidence type="ECO:0000256" key="12">
    <source>
        <dbReference type="ARBA" id="ARBA00023136"/>
    </source>
</evidence>
<dbReference type="GO" id="GO:0042773">
    <property type="term" value="P:ATP synthesis coupled electron transport"/>
    <property type="evidence" value="ECO:0007669"/>
    <property type="project" value="TreeGrafter"/>
</dbReference>
<dbReference type="InterPro" id="IPR009056">
    <property type="entry name" value="Cyt_c-like_dom"/>
</dbReference>
<dbReference type="CDD" id="cd04213">
    <property type="entry name" value="CuRO_CcO_Caa3_II"/>
    <property type="match status" value="1"/>
</dbReference>
<dbReference type="InterPro" id="IPR014222">
    <property type="entry name" value="Cyt_c_oxidase_su2"/>
</dbReference>
<feature type="domain" description="Cytochrome oxidase subunit II copper A binding" evidence="18">
    <location>
        <begin position="110"/>
        <end position="226"/>
    </location>
</feature>
<evidence type="ECO:0000313" key="21">
    <source>
        <dbReference type="Proteomes" id="UP000322077"/>
    </source>
</evidence>
<dbReference type="GO" id="GO:0005507">
    <property type="term" value="F:copper ion binding"/>
    <property type="evidence" value="ECO:0007669"/>
    <property type="project" value="InterPro"/>
</dbReference>
<comment type="similarity">
    <text evidence="2">Belongs to the cytochrome c oxidase subunit 2 family.</text>
</comment>
<comment type="function">
    <text evidence="13">Subunits I and II form the functional core of the enzyme complex. Electrons originating in cytochrome c are transferred via heme a and Cu(A) to the binuclear center formed by heme a3 and Cu(B).</text>
</comment>
<evidence type="ECO:0000256" key="3">
    <source>
        <dbReference type="ARBA" id="ARBA00022448"/>
    </source>
</evidence>
<keyword evidence="4 16" id="KW-0349">Heme</keyword>
<evidence type="ECO:0000313" key="20">
    <source>
        <dbReference type="EMBL" id="TZG27298.1"/>
    </source>
</evidence>
<dbReference type="NCBIfam" id="TIGR02866">
    <property type="entry name" value="CoxB"/>
    <property type="match status" value="1"/>
</dbReference>
<dbReference type="InterPro" id="IPR002429">
    <property type="entry name" value="CcO_II-like_C"/>
</dbReference>
<comment type="caution">
    <text evidence="20">The sequence shown here is derived from an EMBL/GenBank/DDBJ whole genome shotgun (WGS) entry which is preliminary data.</text>
</comment>
<evidence type="ECO:0000259" key="19">
    <source>
        <dbReference type="PROSITE" id="PS51007"/>
    </source>
</evidence>
<dbReference type="PANTHER" id="PTHR22888:SF9">
    <property type="entry name" value="CYTOCHROME C OXIDASE SUBUNIT 2"/>
    <property type="match status" value="1"/>
</dbReference>
<dbReference type="Proteomes" id="UP000322077">
    <property type="component" value="Unassembled WGS sequence"/>
</dbReference>
<evidence type="ECO:0000256" key="7">
    <source>
        <dbReference type="ARBA" id="ARBA00022723"/>
    </source>
</evidence>
<comment type="subcellular location">
    <subcellularLocation>
        <location evidence="1">Membrane</location>
        <topology evidence="1">Multi-pass membrane protein</topology>
    </subcellularLocation>
</comment>
<dbReference type="Pfam" id="PF00116">
    <property type="entry name" value="COX2"/>
    <property type="match status" value="1"/>
</dbReference>
<dbReference type="EMBL" id="VTOU01000002">
    <property type="protein sequence ID" value="TZG27298.1"/>
    <property type="molecule type" value="Genomic_DNA"/>
</dbReference>
<keyword evidence="6 17" id="KW-0812">Transmembrane</keyword>
<keyword evidence="9 17" id="KW-1133">Transmembrane helix</keyword>